<feature type="transmembrane region" description="Helical" evidence="11">
    <location>
        <begin position="58"/>
        <end position="77"/>
    </location>
</feature>
<feature type="domain" description="Histidine kinase" evidence="12">
    <location>
        <begin position="143"/>
        <end position="352"/>
    </location>
</feature>
<dbReference type="OrthoDB" id="9806130at2"/>
<dbReference type="GO" id="GO:0005886">
    <property type="term" value="C:plasma membrane"/>
    <property type="evidence" value="ECO:0007669"/>
    <property type="project" value="TreeGrafter"/>
</dbReference>
<evidence type="ECO:0000256" key="10">
    <source>
        <dbReference type="ARBA" id="ARBA00023136"/>
    </source>
</evidence>
<evidence type="ECO:0000259" key="12">
    <source>
        <dbReference type="PROSITE" id="PS50109"/>
    </source>
</evidence>
<dbReference type="InterPro" id="IPR003661">
    <property type="entry name" value="HisK_dim/P_dom"/>
</dbReference>
<evidence type="ECO:0000256" key="6">
    <source>
        <dbReference type="ARBA" id="ARBA00022692"/>
    </source>
</evidence>
<dbReference type="Gene3D" id="1.10.8.500">
    <property type="entry name" value="HAMP domain in histidine kinase"/>
    <property type="match status" value="1"/>
</dbReference>
<reference evidence="15" key="4">
    <citation type="submission" date="2017-11" db="EMBL/GenBank/DDBJ databases">
        <title>Complete genome sequence of Serratia sp. ATCC 39006.</title>
        <authorList>
            <person name="Hampton H.G."/>
            <person name="Jackson S.A."/>
            <person name="Jauregui R."/>
            <person name="Poulter G.T.M."/>
            <person name="Salmond G.P.C."/>
            <person name="Fineran P.C."/>
        </authorList>
    </citation>
    <scope>NUCLEOTIDE SEQUENCE</scope>
    <source>
        <strain evidence="15">ATCC 39006</strain>
    </source>
</reference>
<evidence type="ECO:0000256" key="1">
    <source>
        <dbReference type="ARBA" id="ARBA00000085"/>
    </source>
</evidence>
<dbReference type="Proteomes" id="UP000017700">
    <property type="component" value="Chromosome"/>
</dbReference>
<keyword evidence="9" id="KW-0902">Two-component regulatory system</keyword>
<dbReference type="SUPFAM" id="SSF55874">
    <property type="entry name" value="ATPase domain of HSP90 chaperone/DNA topoisomerase II/histidine kinase"/>
    <property type="match status" value="1"/>
</dbReference>
<dbReference type="PROSITE" id="PS50885">
    <property type="entry name" value="HAMP"/>
    <property type="match status" value="1"/>
</dbReference>
<evidence type="ECO:0000256" key="9">
    <source>
        <dbReference type="ARBA" id="ARBA00023012"/>
    </source>
</evidence>
<dbReference type="EC" id="2.7.13.3" evidence="3"/>
<feature type="domain" description="HAMP" evidence="13">
    <location>
        <begin position="81"/>
        <end position="135"/>
    </location>
</feature>
<dbReference type="SMART" id="SM00388">
    <property type="entry name" value="HisKA"/>
    <property type="match status" value="1"/>
</dbReference>
<dbReference type="Proteomes" id="UP000233778">
    <property type="component" value="Chromosome"/>
</dbReference>
<dbReference type="Pfam" id="PF00672">
    <property type="entry name" value="HAMP"/>
    <property type="match status" value="1"/>
</dbReference>
<evidence type="ECO:0000256" key="3">
    <source>
        <dbReference type="ARBA" id="ARBA00012438"/>
    </source>
</evidence>
<dbReference type="InterPro" id="IPR036890">
    <property type="entry name" value="HATPase_C_sf"/>
</dbReference>
<comment type="subcellular location">
    <subcellularLocation>
        <location evidence="2">Membrane</location>
    </subcellularLocation>
</comment>
<evidence type="ECO:0000256" key="11">
    <source>
        <dbReference type="SAM" id="Phobius"/>
    </source>
</evidence>
<dbReference type="Pfam" id="PF00512">
    <property type="entry name" value="HisKA"/>
    <property type="match status" value="1"/>
</dbReference>
<dbReference type="SUPFAM" id="SSF158472">
    <property type="entry name" value="HAMP domain-like"/>
    <property type="match status" value="1"/>
</dbReference>
<dbReference type="PRINTS" id="PR00344">
    <property type="entry name" value="BCTRLSENSOR"/>
</dbReference>
<dbReference type="KEGG" id="serq:CWC46_17780"/>
<dbReference type="SUPFAM" id="SSF47384">
    <property type="entry name" value="Homodimeric domain of signal transducing histidine kinase"/>
    <property type="match status" value="1"/>
</dbReference>
<dbReference type="GO" id="GO:0000155">
    <property type="term" value="F:phosphorelay sensor kinase activity"/>
    <property type="evidence" value="ECO:0007669"/>
    <property type="project" value="InterPro"/>
</dbReference>
<dbReference type="PROSITE" id="PS50109">
    <property type="entry name" value="HIS_KIN"/>
    <property type="match status" value="1"/>
</dbReference>
<reference evidence="14 17" key="3">
    <citation type="submission" date="2017-11" db="EMBL/GenBank/DDBJ databases">
        <title>Complete genome sequence of Serratia sp. ATCC 39006 LacA.</title>
        <authorList>
            <person name="Hampton H.G."/>
            <person name="Jackson S.A."/>
            <person name="Jauregui R."/>
            <person name="Poulter G.T.M."/>
            <person name="Salmond G.P.C."/>
            <person name="Fineran P.C."/>
        </authorList>
    </citation>
    <scope>NUCLEOTIDE SEQUENCE [LARGE SCALE GENOMIC DNA]</scope>
    <source>
        <strain evidence="14 17">ATCC 39006</strain>
    </source>
</reference>
<evidence type="ECO:0000256" key="4">
    <source>
        <dbReference type="ARBA" id="ARBA00022553"/>
    </source>
</evidence>
<dbReference type="InterPro" id="IPR003594">
    <property type="entry name" value="HATPase_dom"/>
</dbReference>
<dbReference type="InterPro" id="IPR003660">
    <property type="entry name" value="HAMP_dom"/>
</dbReference>
<accession>A0A2I5TAA7</accession>
<evidence type="ECO:0000313" key="17">
    <source>
        <dbReference type="Proteomes" id="UP000233778"/>
    </source>
</evidence>
<evidence type="ECO:0000256" key="5">
    <source>
        <dbReference type="ARBA" id="ARBA00022679"/>
    </source>
</evidence>
<keyword evidence="5" id="KW-0808">Transferase</keyword>
<protein>
    <recommendedName>
        <fullName evidence="3">histidine kinase</fullName>
        <ecNumber evidence="3">2.7.13.3</ecNumber>
    </recommendedName>
</protein>
<organism evidence="15 16">
    <name type="scientific">Serratia sp. (strain ATCC 39006)</name>
    <name type="common">Prodigiosinella confusarubida</name>
    <dbReference type="NCBI Taxonomy" id="104623"/>
    <lineage>
        <taxon>Bacteria</taxon>
        <taxon>Pseudomonadati</taxon>
        <taxon>Pseudomonadota</taxon>
        <taxon>Gammaproteobacteria</taxon>
        <taxon>Enterobacterales</taxon>
        <taxon>Pectobacteriaceae</taxon>
        <taxon>Prodigiosinella</taxon>
    </lineage>
</organism>
<evidence type="ECO:0000259" key="13">
    <source>
        <dbReference type="PROSITE" id="PS50885"/>
    </source>
</evidence>
<keyword evidence="7 15" id="KW-0418">Kinase</keyword>
<dbReference type="SMART" id="SM00304">
    <property type="entry name" value="HAMP"/>
    <property type="match status" value="1"/>
</dbReference>
<dbReference type="InterPro" id="IPR050428">
    <property type="entry name" value="TCS_sensor_his_kinase"/>
</dbReference>
<reference evidence="15" key="2">
    <citation type="submission" date="2013-09" db="EMBL/GenBank/DDBJ databases">
        <authorList>
            <person name="Wang G."/>
            <person name="Yang Y."/>
            <person name="Su Y."/>
        </authorList>
    </citation>
    <scope>NUCLEOTIDE SEQUENCE</scope>
    <source>
        <strain evidence="15">ATCC 39006</strain>
    </source>
</reference>
<dbReference type="InterPro" id="IPR004358">
    <property type="entry name" value="Sig_transdc_His_kin-like_C"/>
</dbReference>
<keyword evidence="10 11" id="KW-0472">Membrane</keyword>
<evidence type="ECO:0000313" key="14">
    <source>
        <dbReference type="EMBL" id="AUH01495.1"/>
    </source>
</evidence>
<evidence type="ECO:0000256" key="2">
    <source>
        <dbReference type="ARBA" id="ARBA00004370"/>
    </source>
</evidence>
<keyword evidence="6 11" id="KW-0812">Transmembrane</keyword>
<dbReference type="Gene3D" id="3.30.565.10">
    <property type="entry name" value="Histidine kinase-like ATPase, C-terminal domain"/>
    <property type="match status" value="1"/>
</dbReference>
<dbReference type="EMBL" id="CP025085">
    <property type="protein sequence ID" value="AUH01495.1"/>
    <property type="molecule type" value="Genomic_DNA"/>
</dbReference>
<dbReference type="CDD" id="cd06225">
    <property type="entry name" value="HAMP"/>
    <property type="match status" value="1"/>
</dbReference>
<keyword evidence="16" id="KW-1185">Reference proteome</keyword>
<dbReference type="PANTHER" id="PTHR45436:SF5">
    <property type="entry name" value="SENSOR HISTIDINE KINASE TRCS"/>
    <property type="match status" value="1"/>
</dbReference>
<dbReference type="EMBL" id="CP025084">
    <property type="protein sequence ID" value="AUH05818.1"/>
    <property type="molecule type" value="Genomic_DNA"/>
</dbReference>
<dbReference type="InterPro" id="IPR005467">
    <property type="entry name" value="His_kinase_dom"/>
</dbReference>
<reference evidence="15 16" key="1">
    <citation type="journal article" date="2013" name="Genome Announc.">
        <title>Draft genome sequence of Serratia sp. strain ATCC 39006, a model bacterium for analysis of the biosynthesis and regulation of prodigiosin, a carbapenem, and gas vesicles.</title>
        <authorList>
            <person name="Fineran P.C."/>
            <person name="Iglesias Cans M.C."/>
            <person name="Ramsay J.P."/>
            <person name="Wilf N.M."/>
            <person name="Cossyleon D."/>
            <person name="McNeil M.B."/>
            <person name="Williamson N.R."/>
            <person name="Monson R.E."/>
            <person name="Becher S.A."/>
            <person name="Stanton J.A."/>
            <person name="Brugger K."/>
            <person name="Brown S.D."/>
            <person name="Salmond G.P."/>
        </authorList>
    </citation>
    <scope>NUCLEOTIDE SEQUENCE [LARGE SCALE GENOMIC DNA]</scope>
    <source>
        <strain evidence="15">ATCC 39006</strain>
        <strain evidence="16">ATCC 39006 / SC 11482</strain>
    </source>
</reference>
<feature type="transmembrane region" description="Helical" evidence="11">
    <location>
        <begin position="12"/>
        <end position="38"/>
    </location>
</feature>
<proteinExistence type="predicted"/>
<dbReference type="CDD" id="cd00082">
    <property type="entry name" value="HisKA"/>
    <property type="match status" value="1"/>
</dbReference>
<name>A0A2I5TAA7_SERS3</name>
<sequence length="359" mass="38786">MKILTGLSRQIALTMMAVVLGVILLIILGSYAFYAALLMFWPDSFPPNDDWAPSGLEWGWILSTTAVALTLALTVAIKLSRRILLPLTSVAESLRQIAQGDLDARAVTNDSSLSEAALLVHDFNTMAERLQRMAQEQTFWNAAIAHELRTPVTILRGRLQGLAEGVFEPDAAQFRSLLAQVEGLTRLIEDLRVVGLADSGHLQIQLCDADLSGEIKAAMQLFEPSLHAAGLSPVLDLEDKPVRCDPARILQALLENARRHAVPGGVRVQMRVEHDSSYLSVEDDGPGIAETLAAHVFDAFQRGDSARTREGAGSGLGLAVVRAIALAHGGQATCRPSLTGGTLFEVRWPNKTETKNSSL</sequence>
<dbReference type="SMART" id="SM00387">
    <property type="entry name" value="HATPase_c"/>
    <property type="match status" value="1"/>
</dbReference>
<keyword evidence="4" id="KW-0597">Phosphoprotein</keyword>
<keyword evidence="8 11" id="KW-1133">Transmembrane helix</keyword>
<dbReference type="Pfam" id="PF02518">
    <property type="entry name" value="HATPase_c"/>
    <property type="match status" value="1"/>
</dbReference>
<gene>
    <name evidence="14" type="ORF">CWC46_17780</name>
    <name evidence="15" type="ORF">Ser39006_017780</name>
</gene>
<evidence type="ECO:0000256" key="8">
    <source>
        <dbReference type="ARBA" id="ARBA00022989"/>
    </source>
</evidence>
<dbReference type="AlphaFoldDB" id="A0A2I5TAA7"/>
<dbReference type="PANTHER" id="PTHR45436">
    <property type="entry name" value="SENSOR HISTIDINE KINASE YKOH"/>
    <property type="match status" value="1"/>
</dbReference>
<dbReference type="CDD" id="cd00075">
    <property type="entry name" value="HATPase"/>
    <property type="match status" value="1"/>
</dbReference>
<dbReference type="InterPro" id="IPR036097">
    <property type="entry name" value="HisK_dim/P_sf"/>
</dbReference>
<dbReference type="Gene3D" id="1.10.287.130">
    <property type="match status" value="1"/>
</dbReference>
<evidence type="ECO:0000256" key="7">
    <source>
        <dbReference type="ARBA" id="ARBA00022777"/>
    </source>
</evidence>
<dbReference type="KEGG" id="sera:Ser39006_017780"/>
<evidence type="ECO:0000313" key="16">
    <source>
        <dbReference type="Proteomes" id="UP000017700"/>
    </source>
</evidence>
<evidence type="ECO:0000313" key="15">
    <source>
        <dbReference type="EMBL" id="AUH05818.1"/>
    </source>
</evidence>
<dbReference type="STRING" id="104623.Ser39006_01934"/>
<comment type="catalytic activity">
    <reaction evidence="1">
        <text>ATP + protein L-histidine = ADP + protein N-phospho-L-histidine.</text>
        <dbReference type="EC" id="2.7.13.3"/>
    </reaction>
</comment>